<sequence length="251" mass="24318">MIRAGAGAVMRVGGGVECTTAAVAALCLSLALCLAGCASPGGGDPGSGDPGGSPAAQPASTGFVQATEEPVTGPIPMPLPAPPPYINPSPPASIPTKASPQAPVAGPVPTPLPTAGGESTGTTVYFVAIGDGGSRGVRFGCDDSLVGVPITAPPEGDPLAVAMGELLAPDGTASRAGLYNALSGSALRYVSGYLDGTTAVVNLSGSLRPGGVCDKPRIETQLAQTAVAATGASQAAIYIDGNTLADVLSLR</sequence>
<protein>
    <submittedName>
        <fullName evidence="3">GerMN domain-containing protein</fullName>
    </submittedName>
</protein>
<feature type="region of interest" description="Disordered" evidence="1">
    <location>
        <begin position="69"/>
        <end position="106"/>
    </location>
</feature>
<dbReference type="Pfam" id="PF10646">
    <property type="entry name" value="Germane"/>
    <property type="match status" value="1"/>
</dbReference>
<evidence type="ECO:0000259" key="2">
    <source>
        <dbReference type="SMART" id="SM00909"/>
    </source>
</evidence>
<dbReference type="EMBL" id="JBHMBC010000025">
    <property type="protein sequence ID" value="MFB9820921.1"/>
    <property type="molecule type" value="Genomic_DNA"/>
</dbReference>
<organism evidence="3 4">
    <name type="scientific">Arthrobacter ramosus</name>
    <dbReference type="NCBI Taxonomy" id="1672"/>
    <lineage>
        <taxon>Bacteria</taxon>
        <taxon>Bacillati</taxon>
        <taxon>Actinomycetota</taxon>
        <taxon>Actinomycetes</taxon>
        <taxon>Micrococcales</taxon>
        <taxon>Micrococcaceae</taxon>
        <taxon>Arthrobacter</taxon>
    </lineage>
</organism>
<evidence type="ECO:0000313" key="4">
    <source>
        <dbReference type="Proteomes" id="UP001589702"/>
    </source>
</evidence>
<dbReference type="SMART" id="SM00909">
    <property type="entry name" value="Germane"/>
    <property type="match status" value="1"/>
</dbReference>
<keyword evidence="4" id="KW-1185">Reference proteome</keyword>
<evidence type="ECO:0000313" key="3">
    <source>
        <dbReference type="EMBL" id="MFB9820921.1"/>
    </source>
</evidence>
<proteinExistence type="predicted"/>
<evidence type="ECO:0000256" key="1">
    <source>
        <dbReference type="SAM" id="MobiDB-lite"/>
    </source>
</evidence>
<comment type="caution">
    <text evidence="3">The sequence shown here is derived from an EMBL/GenBank/DDBJ whole genome shotgun (WGS) entry which is preliminary data.</text>
</comment>
<gene>
    <name evidence="3" type="ORF">ACFFP1_15590</name>
</gene>
<reference evidence="3 4" key="1">
    <citation type="submission" date="2024-09" db="EMBL/GenBank/DDBJ databases">
        <authorList>
            <person name="Sun Q."/>
            <person name="Mori K."/>
        </authorList>
    </citation>
    <scope>NUCLEOTIDE SEQUENCE [LARGE SCALE GENOMIC DNA]</scope>
    <source>
        <strain evidence="3 4">JCM 1334</strain>
    </source>
</reference>
<accession>A0ABV5Y1Q4</accession>
<dbReference type="InterPro" id="IPR019606">
    <property type="entry name" value="GerMN"/>
</dbReference>
<dbReference type="RefSeq" id="WP_344789219.1">
    <property type="nucleotide sequence ID" value="NZ_BAAAWN010000001.1"/>
</dbReference>
<feature type="compositionally biased region" description="Pro residues" evidence="1">
    <location>
        <begin position="73"/>
        <end position="93"/>
    </location>
</feature>
<dbReference type="Proteomes" id="UP001589702">
    <property type="component" value="Unassembled WGS sequence"/>
</dbReference>
<feature type="domain" description="GerMN" evidence="2">
    <location>
        <begin position="159"/>
        <end position="248"/>
    </location>
</feature>
<name>A0ABV5Y1Q4_ARTRM</name>